<evidence type="ECO:0000259" key="1">
    <source>
        <dbReference type="Pfam" id="PF12146"/>
    </source>
</evidence>
<dbReference type="PANTHER" id="PTHR12277:SF81">
    <property type="entry name" value="PROTEIN ABHD13"/>
    <property type="match status" value="1"/>
</dbReference>
<sequence>MMQIAKALRLSALCAALVPGAIYLALSPRNCLPIYRNLLFHPSAFDNDLADEQFLQIFGEIPEQVYFSSGLNLLHGLYFSDSFSCEPADVVTVLINHGNSGNILDRYTLVKWLRKNGLSVFLYDYAGFGLSEGIPDTSSIVSDGVSAFDLLVTRGVAPSRIVLYGESLGVAVSTAVALVRKPAAMLLQSGFSSLRQIAVDTFPMLSIYPQELFPTPSLDSAAMLSGRHPPILIAHGMKDPTVHYFHAQRLFDSASREKKLLLLPNAVHNDLVTNFSDEMTQGLFWLLSHLK</sequence>
<dbReference type="SUPFAM" id="SSF53474">
    <property type="entry name" value="alpha/beta-Hydrolases"/>
    <property type="match status" value="1"/>
</dbReference>
<evidence type="ECO:0000313" key="2">
    <source>
        <dbReference type="EMBL" id="MBN8659575.1"/>
    </source>
</evidence>
<dbReference type="Gene3D" id="3.40.50.1820">
    <property type="entry name" value="alpha/beta hydrolase"/>
    <property type="match status" value="1"/>
</dbReference>
<dbReference type="Pfam" id="PF12146">
    <property type="entry name" value="Hydrolase_4"/>
    <property type="match status" value="1"/>
</dbReference>
<evidence type="ECO:0000313" key="3">
    <source>
        <dbReference type="Proteomes" id="UP000664277"/>
    </source>
</evidence>
<reference evidence="2" key="1">
    <citation type="submission" date="2021-02" db="EMBL/GenBank/DDBJ databases">
        <title>Genome-Resolved Metagenomics of a Microbial Community Performing Photosynthetic Biological Nutrient Removal.</title>
        <authorList>
            <person name="Mcdaniel E.A."/>
        </authorList>
    </citation>
    <scope>NUCLEOTIDE SEQUENCE</scope>
    <source>
        <strain evidence="2">UWPOB_OBS1</strain>
    </source>
</reference>
<comment type="caution">
    <text evidence="2">The sequence shown here is derived from an EMBL/GenBank/DDBJ whole genome shotgun (WGS) entry which is preliminary data.</text>
</comment>
<dbReference type="GO" id="GO:0016787">
    <property type="term" value="F:hydrolase activity"/>
    <property type="evidence" value="ECO:0007669"/>
    <property type="project" value="UniProtKB-KW"/>
</dbReference>
<accession>A0A8J7TK75</accession>
<dbReference type="AlphaFoldDB" id="A0A8J7TK75"/>
<dbReference type="InterPro" id="IPR022742">
    <property type="entry name" value="Hydrolase_4"/>
</dbReference>
<protein>
    <submittedName>
        <fullName evidence="2">Alpha/beta hydrolase</fullName>
    </submittedName>
</protein>
<feature type="domain" description="Serine aminopeptidase S33" evidence="1">
    <location>
        <begin position="92"/>
        <end position="187"/>
    </location>
</feature>
<dbReference type="EMBL" id="JAFLCK010000004">
    <property type="protein sequence ID" value="MBN8659575.1"/>
    <property type="molecule type" value="Genomic_DNA"/>
</dbReference>
<proteinExistence type="predicted"/>
<dbReference type="PANTHER" id="PTHR12277">
    <property type="entry name" value="ALPHA/BETA HYDROLASE DOMAIN-CONTAINING PROTEIN"/>
    <property type="match status" value="1"/>
</dbReference>
<dbReference type="InterPro" id="IPR029058">
    <property type="entry name" value="AB_hydrolase_fold"/>
</dbReference>
<keyword evidence="2" id="KW-0378">Hydrolase</keyword>
<dbReference type="Proteomes" id="UP000664277">
    <property type="component" value="Unassembled WGS sequence"/>
</dbReference>
<name>A0A8J7TK75_9BACT</name>
<gene>
    <name evidence="2" type="ORF">J0M35_04385</name>
</gene>
<organism evidence="2 3">
    <name type="scientific">Candidatus Obscuribacter phosphatis</name>
    <dbReference type="NCBI Taxonomy" id="1906157"/>
    <lineage>
        <taxon>Bacteria</taxon>
        <taxon>Bacillati</taxon>
        <taxon>Candidatus Melainabacteria</taxon>
        <taxon>Candidatus Obscuribacterales</taxon>
        <taxon>Candidatus Obscuribacteraceae</taxon>
        <taxon>Candidatus Obscuribacter</taxon>
    </lineage>
</organism>